<protein>
    <submittedName>
        <fullName evidence="2">Uncharacterized protein</fullName>
    </submittedName>
</protein>
<organism evidence="2 3">
    <name type="scientific">Luteibacter anthropi</name>
    <dbReference type="NCBI Taxonomy" id="564369"/>
    <lineage>
        <taxon>Bacteria</taxon>
        <taxon>Pseudomonadati</taxon>
        <taxon>Pseudomonadota</taxon>
        <taxon>Gammaproteobacteria</taxon>
        <taxon>Lysobacterales</taxon>
        <taxon>Rhodanobacteraceae</taxon>
        <taxon>Luteibacter</taxon>
    </lineage>
</organism>
<dbReference type="RefSeq" id="WP_166946253.1">
    <property type="nucleotide sequence ID" value="NZ_JAARLZ010000001.1"/>
</dbReference>
<feature type="transmembrane region" description="Helical" evidence="1">
    <location>
        <begin position="77"/>
        <end position="97"/>
    </location>
</feature>
<dbReference type="Proteomes" id="UP000490980">
    <property type="component" value="Unassembled WGS sequence"/>
</dbReference>
<keyword evidence="3" id="KW-1185">Reference proteome</keyword>
<sequence length="135" mass="15191">MTMRAVHKRYLREFIPAMLGYMLLIFLSVSWLKTLEGTAIRAVVTLLPAIPVAFVIRAMVRVIRDQDEFERRIDLEAIAIGGGIGAFGYFSYGMLLNAQVLPLPKPEAVAIWVLPVLFGCFGIVKCVLGLYYRLR</sequence>
<feature type="transmembrane region" description="Helical" evidence="1">
    <location>
        <begin position="109"/>
        <end position="132"/>
    </location>
</feature>
<dbReference type="AlphaFoldDB" id="A0A7X5U7J9"/>
<gene>
    <name evidence="2" type="ORF">HBF25_02625</name>
</gene>
<proteinExistence type="predicted"/>
<comment type="caution">
    <text evidence="2">The sequence shown here is derived from an EMBL/GenBank/DDBJ whole genome shotgun (WGS) entry which is preliminary data.</text>
</comment>
<evidence type="ECO:0000313" key="2">
    <source>
        <dbReference type="EMBL" id="NII05279.1"/>
    </source>
</evidence>
<dbReference type="EMBL" id="JAARLZ010000001">
    <property type="protein sequence ID" value="NII05279.1"/>
    <property type="molecule type" value="Genomic_DNA"/>
</dbReference>
<accession>A0A7X5U7J9</accession>
<reference evidence="2 3" key="1">
    <citation type="submission" date="2020-03" db="EMBL/GenBank/DDBJ databases">
        <authorList>
            <person name="Lai Q."/>
        </authorList>
    </citation>
    <scope>NUCLEOTIDE SEQUENCE [LARGE SCALE GENOMIC DNA]</scope>
    <source>
        <strain evidence="2 3">CCUG 25036</strain>
    </source>
</reference>
<keyword evidence="1" id="KW-0472">Membrane</keyword>
<feature type="transmembrane region" description="Helical" evidence="1">
    <location>
        <begin position="38"/>
        <end position="56"/>
    </location>
</feature>
<feature type="transmembrane region" description="Helical" evidence="1">
    <location>
        <begin position="12"/>
        <end position="32"/>
    </location>
</feature>
<keyword evidence="1" id="KW-1133">Transmembrane helix</keyword>
<keyword evidence="1" id="KW-0812">Transmembrane</keyword>
<name>A0A7X5U7J9_9GAMM</name>
<evidence type="ECO:0000313" key="3">
    <source>
        <dbReference type="Proteomes" id="UP000490980"/>
    </source>
</evidence>
<evidence type="ECO:0000256" key="1">
    <source>
        <dbReference type="SAM" id="Phobius"/>
    </source>
</evidence>